<gene>
    <name evidence="6" type="ORF">INT47_012599</name>
</gene>
<evidence type="ECO:0000313" key="7">
    <source>
        <dbReference type="Proteomes" id="UP000603453"/>
    </source>
</evidence>
<dbReference type="Proteomes" id="UP000603453">
    <property type="component" value="Unassembled WGS sequence"/>
</dbReference>
<dbReference type="GO" id="GO:0005737">
    <property type="term" value="C:cytoplasm"/>
    <property type="evidence" value="ECO:0007669"/>
    <property type="project" value="UniProtKB-ARBA"/>
</dbReference>
<protein>
    <recommendedName>
        <fullName evidence="5">RRM domain-containing protein</fullName>
    </recommendedName>
</protein>
<dbReference type="FunFam" id="3.30.70.330:FF:000383">
    <property type="entry name" value="Sex lethal, isoform D"/>
    <property type="match status" value="1"/>
</dbReference>
<evidence type="ECO:0000256" key="1">
    <source>
        <dbReference type="ARBA" id="ARBA00022737"/>
    </source>
</evidence>
<dbReference type="Gene3D" id="3.30.70.330">
    <property type="match status" value="2"/>
</dbReference>
<evidence type="ECO:0000256" key="4">
    <source>
        <dbReference type="SAM" id="MobiDB-lite"/>
    </source>
</evidence>
<evidence type="ECO:0000256" key="2">
    <source>
        <dbReference type="ARBA" id="ARBA00022884"/>
    </source>
</evidence>
<name>A0A8H7R6G9_9FUNG</name>
<feature type="compositionally biased region" description="Low complexity" evidence="4">
    <location>
        <begin position="280"/>
        <end position="297"/>
    </location>
</feature>
<dbReference type="GO" id="GO:0003729">
    <property type="term" value="F:mRNA binding"/>
    <property type="evidence" value="ECO:0007669"/>
    <property type="project" value="UniProtKB-ARBA"/>
</dbReference>
<keyword evidence="1" id="KW-0677">Repeat</keyword>
<feature type="region of interest" description="Disordered" evidence="4">
    <location>
        <begin position="118"/>
        <end position="140"/>
    </location>
</feature>
<dbReference type="GO" id="GO:0009967">
    <property type="term" value="P:positive regulation of signal transduction"/>
    <property type="evidence" value="ECO:0007669"/>
    <property type="project" value="UniProtKB-ARBA"/>
</dbReference>
<dbReference type="AlphaFoldDB" id="A0A8H7R6G9"/>
<dbReference type="CDD" id="cd00590">
    <property type="entry name" value="RRM_SF"/>
    <property type="match status" value="1"/>
</dbReference>
<dbReference type="OrthoDB" id="6159137at2759"/>
<accession>A0A8H7R6G9</accession>
<reference evidence="6" key="1">
    <citation type="submission" date="2020-12" db="EMBL/GenBank/DDBJ databases">
        <title>Metabolic potential, ecology and presence of endohyphal bacteria is reflected in genomic diversity of Mucoromycotina.</title>
        <authorList>
            <person name="Muszewska A."/>
            <person name="Okrasinska A."/>
            <person name="Steczkiewicz K."/>
            <person name="Drgas O."/>
            <person name="Orlowska M."/>
            <person name="Perlinska-Lenart U."/>
            <person name="Aleksandrzak-Piekarczyk T."/>
            <person name="Szatraj K."/>
            <person name="Zielenkiewicz U."/>
            <person name="Pilsyk S."/>
            <person name="Malc E."/>
            <person name="Mieczkowski P."/>
            <person name="Kruszewska J.S."/>
            <person name="Biernat P."/>
            <person name="Pawlowska J."/>
        </authorList>
    </citation>
    <scope>NUCLEOTIDE SEQUENCE</scope>
    <source>
        <strain evidence="6">WA0000017839</strain>
    </source>
</reference>
<keyword evidence="2 3" id="KW-0694">RNA-binding</keyword>
<keyword evidence="7" id="KW-1185">Reference proteome</keyword>
<dbReference type="InterPro" id="IPR012677">
    <property type="entry name" value="Nucleotide-bd_a/b_plait_sf"/>
</dbReference>
<feature type="domain" description="RRM" evidence="5">
    <location>
        <begin position="177"/>
        <end position="255"/>
    </location>
</feature>
<dbReference type="PANTHER" id="PTHR48034">
    <property type="entry name" value="TRANSFORMER-2 SEX-DETERMINING PROTEIN-RELATED"/>
    <property type="match status" value="1"/>
</dbReference>
<comment type="caution">
    <text evidence="6">The sequence shown here is derived from an EMBL/GenBank/DDBJ whole genome shotgun (WGS) entry which is preliminary data.</text>
</comment>
<dbReference type="InterPro" id="IPR050441">
    <property type="entry name" value="RBM"/>
</dbReference>
<organism evidence="6 7">
    <name type="scientific">Mucor saturninus</name>
    <dbReference type="NCBI Taxonomy" id="64648"/>
    <lineage>
        <taxon>Eukaryota</taxon>
        <taxon>Fungi</taxon>
        <taxon>Fungi incertae sedis</taxon>
        <taxon>Mucoromycota</taxon>
        <taxon>Mucoromycotina</taxon>
        <taxon>Mucoromycetes</taxon>
        <taxon>Mucorales</taxon>
        <taxon>Mucorineae</taxon>
        <taxon>Mucoraceae</taxon>
        <taxon>Mucor</taxon>
    </lineage>
</organism>
<sequence length="297" mass="33564">MADRAYTLLNGTTFRGIRLQLKINPPYGDYPEPEAHAGILHVKNLPNHIDNKSLYELFRPYGPMMLCKILLEQATTFKGNALVQYFNSEHAQDAEHIMNNKQLQDNIITVLPFVSNNNNNNKWRDTPPPPPPPPSTNGCASTVTMVATPTTNTTTSSNGTVVTTSPTPQKDTTVDYTNLYIKNLDLNVKSADLFEHFRKFGRIISARVMKNAQTKQSKGFGFVSYSKADEAQKAKSDMDGIYILSKPIIVAFHEPKKPRENDPQVNSPVDTYVDHPAYYQQQQQQHQIQQHHPQQQQ</sequence>
<dbReference type="EMBL" id="JAEPRD010000043">
    <property type="protein sequence ID" value="KAG2204540.1"/>
    <property type="molecule type" value="Genomic_DNA"/>
</dbReference>
<feature type="region of interest" description="Disordered" evidence="4">
    <location>
        <begin position="254"/>
        <end position="297"/>
    </location>
</feature>
<feature type="non-terminal residue" evidence="6">
    <location>
        <position position="1"/>
    </location>
</feature>
<dbReference type="Pfam" id="PF00076">
    <property type="entry name" value="RRM_1"/>
    <property type="match status" value="2"/>
</dbReference>
<evidence type="ECO:0000256" key="3">
    <source>
        <dbReference type="PROSITE-ProRule" id="PRU00176"/>
    </source>
</evidence>
<evidence type="ECO:0000259" key="5">
    <source>
        <dbReference type="PROSITE" id="PS50102"/>
    </source>
</evidence>
<dbReference type="SMART" id="SM00360">
    <property type="entry name" value="RRM"/>
    <property type="match status" value="2"/>
</dbReference>
<dbReference type="SUPFAM" id="SSF54928">
    <property type="entry name" value="RNA-binding domain, RBD"/>
    <property type="match status" value="2"/>
</dbReference>
<dbReference type="GO" id="GO:0010629">
    <property type="term" value="P:negative regulation of gene expression"/>
    <property type="evidence" value="ECO:0007669"/>
    <property type="project" value="UniProtKB-ARBA"/>
</dbReference>
<dbReference type="InterPro" id="IPR000504">
    <property type="entry name" value="RRM_dom"/>
</dbReference>
<proteinExistence type="predicted"/>
<evidence type="ECO:0000313" key="6">
    <source>
        <dbReference type="EMBL" id="KAG2204540.1"/>
    </source>
</evidence>
<dbReference type="InterPro" id="IPR035979">
    <property type="entry name" value="RBD_domain_sf"/>
</dbReference>
<feature type="compositionally biased region" description="Pro residues" evidence="4">
    <location>
        <begin position="126"/>
        <end position="135"/>
    </location>
</feature>
<feature type="domain" description="RRM" evidence="5">
    <location>
        <begin position="38"/>
        <end position="110"/>
    </location>
</feature>
<dbReference type="PROSITE" id="PS50102">
    <property type="entry name" value="RRM"/>
    <property type="match status" value="2"/>
</dbReference>